<gene>
    <name evidence="1" type="ORF">Pmani_018762</name>
</gene>
<evidence type="ECO:0000313" key="1">
    <source>
        <dbReference type="EMBL" id="KAK4309651.1"/>
    </source>
</evidence>
<dbReference type="AlphaFoldDB" id="A0AAE1U6F2"/>
<dbReference type="Proteomes" id="UP001292094">
    <property type="component" value="Unassembled WGS sequence"/>
</dbReference>
<comment type="caution">
    <text evidence="1">The sequence shown here is derived from an EMBL/GenBank/DDBJ whole genome shotgun (WGS) entry which is preliminary data.</text>
</comment>
<keyword evidence="2" id="KW-1185">Reference proteome</keyword>
<organism evidence="1 2">
    <name type="scientific">Petrolisthes manimaculis</name>
    <dbReference type="NCBI Taxonomy" id="1843537"/>
    <lineage>
        <taxon>Eukaryota</taxon>
        <taxon>Metazoa</taxon>
        <taxon>Ecdysozoa</taxon>
        <taxon>Arthropoda</taxon>
        <taxon>Crustacea</taxon>
        <taxon>Multicrustacea</taxon>
        <taxon>Malacostraca</taxon>
        <taxon>Eumalacostraca</taxon>
        <taxon>Eucarida</taxon>
        <taxon>Decapoda</taxon>
        <taxon>Pleocyemata</taxon>
        <taxon>Anomura</taxon>
        <taxon>Galatheoidea</taxon>
        <taxon>Porcellanidae</taxon>
        <taxon>Petrolisthes</taxon>
    </lineage>
</organism>
<accession>A0AAE1U6F2</accession>
<reference evidence="1" key="1">
    <citation type="submission" date="2023-11" db="EMBL/GenBank/DDBJ databases">
        <title>Genome assemblies of two species of porcelain crab, Petrolisthes cinctipes and Petrolisthes manimaculis (Anomura: Porcellanidae).</title>
        <authorList>
            <person name="Angst P."/>
        </authorList>
    </citation>
    <scope>NUCLEOTIDE SEQUENCE</scope>
    <source>
        <strain evidence="1">PB745_02</strain>
        <tissue evidence="1">Gill</tissue>
    </source>
</reference>
<name>A0AAE1U6F2_9EUCA</name>
<sequence length="112" mass="12022">MVGSCVVAGVRVTLRGRHKPMLKGSISKTFPVSKLEEGLVTVGMLECAVEVDWSGIENSGSEFVVNSWRSPPGPTFPPAMVGGLSLRLHSPVTTHFISFILGRLKNQLNSTT</sequence>
<proteinExistence type="predicted"/>
<dbReference type="EMBL" id="JAWZYT010001729">
    <property type="protein sequence ID" value="KAK4309651.1"/>
    <property type="molecule type" value="Genomic_DNA"/>
</dbReference>
<evidence type="ECO:0000313" key="2">
    <source>
        <dbReference type="Proteomes" id="UP001292094"/>
    </source>
</evidence>
<protein>
    <submittedName>
        <fullName evidence="1">Uncharacterized protein</fullName>
    </submittedName>
</protein>